<gene>
    <name evidence="2" type="ORF">K8V70_04330</name>
</gene>
<dbReference type="InterPro" id="IPR025874">
    <property type="entry name" value="DZR"/>
</dbReference>
<name>A0A921IUR1_9ACTN</name>
<evidence type="ECO:0000313" key="3">
    <source>
        <dbReference type="Proteomes" id="UP000753256"/>
    </source>
</evidence>
<evidence type="ECO:0000259" key="1">
    <source>
        <dbReference type="Pfam" id="PF12773"/>
    </source>
</evidence>
<dbReference type="EMBL" id="DYUZ01000017">
    <property type="protein sequence ID" value="HJG37076.1"/>
    <property type="molecule type" value="Genomic_DNA"/>
</dbReference>
<feature type="domain" description="DZANK-type" evidence="1">
    <location>
        <begin position="109"/>
        <end position="177"/>
    </location>
</feature>
<dbReference type="Proteomes" id="UP000753256">
    <property type="component" value="Unassembled WGS sequence"/>
</dbReference>
<accession>A0A921IUR1</accession>
<organism evidence="2 3">
    <name type="scientific">Enorma phocaeensis</name>
    <dbReference type="NCBI Taxonomy" id="1871019"/>
    <lineage>
        <taxon>Bacteria</taxon>
        <taxon>Bacillati</taxon>
        <taxon>Actinomycetota</taxon>
        <taxon>Coriobacteriia</taxon>
        <taxon>Coriobacteriales</taxon>
        <taxon>Coriobacteriaceae</taxon>
        <taxon>Enorma</taxon>
    </lineage>
</organism>
<dbReference type="RefSeq" id="WP_273189614.1">
    <property type="nucleotide sequence ID" value="NZ_DYUZ01000017.1"/>
</dbReference>
<dbReference type="Pfam" id="PF12773">
    <property type="entry name" value="DZR"/>
    <property type="match status" value="1"/>
</dbReference>
<protein>
    <submittedName>
        <fullName evidence="2">Zinc ribbon domain-containing protein</fullName>
    </submittedName>
</protein>
<sequence>MRYIDVLWGARESIRSGRGDLERKREANLQLLGEAVYRRIADGDGRTLEVDESMREAVRAILACDAELAEMAALQRAHDSELAEEATRNAITNAEWAMVDDWDDMTFICPNCFTRTSIELDYCVGCGQPVKDLVLHGVRLQIEERHRKEEAAQERCPHCGAPLPERYKMALFCPTCGAKRDQPSAGATVR</sequence>
<reference evidence="2" key="2">
    <citation type="submission" date="2021-09" db="EMBL/GenBank/DDBJ databases">
        <authorList>
            <person name="Gilroy R."/>
        </authorList>
    </citation>
    <scope>NUCLEOTIDE SEQUENCE</scope>
    <source>
        <strain evidence="2">ChiHjej13B12-9602</strain>
    </source>
</reference>
<evidence type="ECO:0000313" key="2">
    <source>
        <dbReference type="EMBL" id="HJG37076.1"/>
    </source>
</evidence>
<proteinExistence type="predicted"/>
<comment type="caution">
    <text evidence="2">The sequence shown here is derived from an EMBL/GenBank/DDBJ whole genome shotgun (WGS) entry which is preliminary data.</text>
</comment>
<dbReference type="AlphaFoldDB" id="A0A921IUR1"/>
<reference evidence="2" key="1">
    <citation type="journal article" date="2021" name="PeerJ">
        <title>Extensive microbial diversity within the chicken gut microbiome revealed by metagenomics and culture.</title>
        <authorList>
            <person name="Gilroy R."/>
            <person name="Ravi A."/>
            <person name="Getino M."/>
            <person name="Pursley I."/>
            <person name="Horton D.L."/>
            <person name="Alikhan N.F."/>
            <person name="Baker D."/>
            <person name="Gharbi K."/>
            <person name="Hall N."/>
            <person name="Watson M."/>
            <person name="Adriaenssens E.M."/>
            <person name="Foster-Nyarko E."/>
            <person name="Jarju S."/>
            <person name="Secka A."/>
            <person name="Antonio M."/>
            <person name="Oren A."/>
            <person name="Chaudhuri R.R."/>
            <person name="La Ragione R."/>
            <person name="Hildebrand F."/>
            <person name="Pallen M.J."/>
        </authorList>
    </citation>
    <scope>NUCLEOTIDE SEQUENCE</scope>
    <source>
        <strain evidence="2">ChiHjej13B12-9602</strain>
    </source>
</reference>